<dbReference type="InterPro" id="IPR011701">
    <property type="entry name" value="MFS"/>
</dbReference>
<evidence type="ECO:0000256" key="2">
    <source>
        <dbReference type="ARBA" id="ARBA00009598"/>
    </source>
</evidence>
<dbReference type="InterPro" id="IPR000849">
    <property type="entry name" value="Sugar_P_transporter"/>
</dbReference>
<evidence type="ECO:0000256" key="4">
    <source>
        <dbReference type="ARBA" id="ARBA00022989"/>
    </source>
</evidence>
<dbReference type="Proteomes" id="UP000747542">
    <property type="component" value="Unassembled WGS sequence"/>
</dbReference>
<comment type="caution">
    <text evidence="8">The sequence shown here is derived from an EMBL/GenBank/DDBJ whole genome shotgun (WGS) entry which is preliminary data.</text>
</comment>
<keyword evidence="5 6" id="KW-0472">Membrane</keyword>
<feature type="transmembrane region" description="Helical" evidence="6">
    <location>
        <begin position="450"/>
        <end position="471"/>
    </location>
</feature>
<evidence type="ECO:0000313" key="9">
    <source>
        <dbReference type="Proteomes" id="UP000747542"/>
    </source>
</evidence>
<feature type="transmembrane region" description="Helical" evidence="6">
    <location>
        <begin position="251"/>
        <end position="272"/>
    </location>
</feature>
<feature type="transmembrane region" description="Helical" evidence="6">
    <location>
        <begin position="384"/>
        <end position="404"/>
    </location>
</feature>
<dbReference type="GO" id="GO:0061513">
    <property type="term" value="F:glucose 6-phosphate:phosphate antiporter activity"/>
    <property type="evidence" value="ECO:0007669"/>
    <property type="project" value="TreeGrafter"/>
</dbReference>
<evidence type="ECO:0000259" key="7">
    <source>
        <dbReference type="PROSITE" id="PS50850"/>
    </source>
</evidence>
<evidence type="ECO:0000313" key="8">
    <source>
        <dbReference type="EMBL" id="KAG7159900.1"/>
    </source>
</evidence>
<keyword evidence="9" id="KW-1185">Reference proteome</keyword>
<dbReference type="PROSITE" id="PS50850">
    <property type="entry name" value="MFS"/>
    <property type="match status" value="1"/>
</dbReference>
<feature type="transmembrane region" description="Helical" evidence="6">
    <location>
        <begin position="162"/>
        <end position="179"/>
    </location>
</feature>
<dbReference type="PROSITE" id="PS00018">
    <property type="entry name" value="EF_HAND_1"/>
    <property type="match status" value="1"/>
</dbReference>
<dbReference type="InterPro" id="IPR018247">
    <property type="entry name" value="EF_Hand_1_Ca_BS"/>
</dbReference>
<evidence type="ECO:0000256" key="1">
    <source>
        <dbReference type="ARBA" id="ARBA00004127"/>
    </source>
</evidence>
<dbReference type="InterPro" id="IPR051337">
    <property type="entry name" value="OPA_Antiporter"/>
</dbReference>
<dbReference type="PANTHER" id="PTHR43826:SF3">
    <property type="entry name" value="GLUCOSE-6-PHOSPHATE EXCHANGER SLC37A4"/>
    <property type="match status" value="1"/>
</dbReference>
<evidence type="ECO:0000256" key="3">
    <source>
        <dbReference type="ARBA" id="ARBA00022692"/>
    </source>
</evidence>
<proteinExistence type="inferred from homology"/>
<dbReference type="AlphaFoldDB" id="A0A8J5JLK3"/>
<comment type="similarity">
    <text evidence="2">Belongs to the major facilitator superfamily. Organophosphate:Pi antiporter (OPA) (TC 2.A.1.4) family.</text>
</comment>
<reference evidence="8" key="1">
    <citation type="journal article" date="2021" name="Sci. Adv.">
        <title>The American lobster genome reveals insights on longevity, neural, and immune adaptations.</title>
        <authorList>
            <person name="Polinski J.M."/>
            <person name="Zimin A.V."/>
            <person name="Clark K.F."/>
            <person name="Kohn A.B."/>
            <person name="Sadowski N."/>
            <person name="Timp W."/>
            <person name="Ptitsyn A."/>
            <person name="Khanna P."/>
            <person name="Romanova D.Y."/>
            <person name="Williams P."/>
            <person name="Greenwood S.J."/>
            <person name="Moroz L.L."/>
            <person name="Walt D.R."/>
            <person name="Bodnar A.G."/>
        </authorList>
    </citation>
    <scope>NUCLEOTIDE SEQUENCE</scope>
    <source>
        <strain evidence="8">GMGI-L3</strain>
    </source>
</reference>
<dbReference type="Gene3D" id="1.20.1250.20">
    <property type="entry name" value="MFS general substrate transporter like domains"/>
    <property type="match status" value="2"/>
</dbReference>
<gene>
    <name evidence="8" type="primary">Slc37A4-L</name>
    <name evidence="8" type="ORF">Hamer_G017332</name>
</gene>
<feature type="transmembrane region" description="Helical" evidence="6">
    <location>
        <begin position="477"/>
        <end position="498"/>
    </location>
</feature>
<feature type="transmembrane region" description="Helical" evidence="6">
    <location>
        <begin position="416"/>
        <end position="438"/>
    </location>
</feature>
<accession>A0A8J5JLK3</accession>
<feature type="transmembrane region" description="Helical" evidence="6">
    <location>
        <begin position="221"/>
        <end position="245"/>
    </location>
</feature>
<dbReference type="InterPro" id="IPR036259">
    <property type="entry name" value="MFS_trans_sf"/>
</dbReference>
<dbReference type="SUPFAM" id="SSF103473">
    <property type="entry name" value="MFS general substrate transporter"/>
    <property type="match status" value="1"/>
</dbReference>
<keyword evidence="3 6" id="KW-0812">Transmembrane</keyword>
<keyword evidence="4 6" id="KW-1133">Transmembrane helix</keyword>
<dbReference type="GO" id="GO:0035435">
    <property type="term" value="P:phosphate ion transmembrane transport"/>
    <property type="evidence" value="ECO:0007669"/>
    <property type="project" value="TreeGrafter"/>
</dbReference>
<dbReference type="Pfam" id="PF07690">
    <property type="entry name" value="MFS_1"/>
    <property type="match status" value="1"/>
</dbReference>
<feature type="domain" description="Major facilitator superfamily (MFS) profile" evidence="7">
    <location>
        <begin position="86"/>
        <end position="510"/>
    </location>
</feature>
<dbReference type="PANTHER" id="PTHR43826">
    <property type="entry name" value="GLUCOSE-6-PHOSPHATE EXCHANGER SLC37A4"/>
    <property type="match status" value="1"/>
</dbReference>
<dbReference type="PIRSF" id="PIRSF002808">
    <property type="entry name" value="Hexose_phosphate_transp"/>
    <property type="match status" value="1"/>
</dbReference>
<sequence length="512" mass="54531">MSELGREKSGPCDCVAPSEYYDWEESFLSDPDNEGQLDNTEVKAGMESRSKMEMNGKPHMNGKVEMNDKSHMNGSVVAGKQETLQSYQRAVFGALFLGYACYIFNRKSVSYAIPTLLASGLITTNTIGKYHHPSIISSCQNTAYAISKFLGGVLSDRMSARVLFSMGLAMSGASTLLFSRTENSVLWALLWFLNGFAQGAGWPACAKLLKKWFNPANFGTWWSVLTASGNVSGTISPLLAAYVIINHGWSASLIIAGLLSLVMAGLTLVTLVDDPAHVHLPDPTALPAHHAASTNKSVVGESMTVGQLASSPFLWLVSACYLVVFCTKTALSDWGQIYLIEELGRTQMQASSFTSAMETGGFFGGILAGILTDKISNKVNLRGNGRLMVAASFMVACTVGVHSLRTFLTPSTSQVVVSGVGMLLGASMFGPISIYGIVASESFPAHLSGTAHAVVALAANVGAVVAGWPLSWVARTWSWGGVLLLLEILVASSVALILSTTRLHIKPKPKIA</sequence>
<feature type="transmembrane region" description="Helical" evidence="6">
    <location>
        <begin position="185"/>
        <end position="209"/>
    </location>
</feature>
<protein>
    <submittedName>
        <fullName evidence="8">Glucose-6-phosphate exchanger Slc37A4-like</fullName>
    </submittedName>
</protein>
<name>A0A8J5JLK3_HOMAM</name>
<dbReference type="InterPro" id="IPR020846">
    <property type="entry name" value="MFS_dom"/>
</dbReference>
<feature type="transmembrane region" description="Helical" evidence="6">
    <location>
        <begin position="313"/>
        <end position="331"/>
    </location>
</feature>
<evidence type="ECO:0000256" key="6">
    <source>
        <dbReference type="SAM" id="Phobius"/>
    </source>
</evidence>
<evidence type="ECO:0000256" key="5">
    <source>
        <dbReference type="ARBA" id="ARBA00023136"/>
    </source>
</evidence>
<organism evidence="8 9">
    <name type="scientific">Homarus americanus</name>
    <name type="common">American lobster</name>
    <dbReference type="NCBI Taxonomy" id="6706"/>
    <lineage>
        <taxon>Eukaryota</taxon>
        <taxon>Metazoa</taxon>
        <taxon>Ecdysozoa</taxon>
        <taxon>Arthropoda</taxon>
        <taxon>Crustacea</taxon>
        <taxon>Multicrustacea</taxon>
        <taxon>Malacostraca</taxon>
        <taxon>Eumalacostraca</taxon>
        <taxon>Eucarida</taxon>
        <taxon>Decapoda</taxon>
        <taxon>Pleocyemata</taxon>
        <taxon>Astacidea</taxon>
        <taxon>Nephropoidea</taxon>
        <taxon>Nephropidae</taxon>
        <taxon>Homarus</taxon>
    </lineage>
</organism>
<comment type="subcellular location">
    <subcellularLocation>
        <location evidence="1">Endomembrane system</location>
        <topology evidence="1">Multi-pass membrane protein</topology>
    </subcellularLocation>
</comment>
<feature type="transmembrane region" description="Helical" evidence="6">
    <location>
        <begin position="351"/>
        <end position="372"/>
    </location>
</feature>
<dbReference type="GO" id="GO:0005789">
    <property type="term" value="C:endoplasmic reticulum membrane"/>
    <property type="evidence" value="ECO:0007669"/>
    <property type="project" value="TreeGrafter"/>
</dbReference>
<dbReference type="EMBL" id="JAHLQT010031743">
    <property type="protein sequence ID" value="KAG7159900.1"/>
    <property type="molecule type" value="Genomic_DNA"/>
</dbReference>